<evidence type="ECO:0000256" key="2">
    <source>
        <dbReference type="ARBA" id="ARBA00022630"/>
    </source>
</evidence>
<dbReference type="InterPro" id="IPR036188">
    <property type="entry name" value="FAD/NAD-bd_sf"/>
</dbReference>
<evidence type="ECO:0000256" key="3">
    <source>
        <dbReference type="ARBA" id="ARBA00022827"/>
    </source>
</evidence>
<dbReference type="GO" id="GO:0005829">
    <property type="term" value="C:cytosol"/>
    <property type="evidence" value="ECO:0007669"/>
    <property type="project" value="TreeGrafter"/>
</dbReference>
<dbReference type="PANTHER" id="PTHR11806:SF0">
    <property type="entry name" value="PROTEIN MTO1 HOMOLOG, MITOCHONDRIAL"/>
    <property type="match status" value="1"/>
</dbReference>
<evidence type="ECO:0000313" key="5">
    <source>
        <dbReference type="EMBL" id="QQP55887.1"/>
    </source>
</evidence>
<dbReference type="AlphaFoldDB" id="A0A7T8KH72"/>
<dbReference type="Gene3D" id="3.50.50.60">
    <property type="entry name" value="FAD/NAD(P)-binding domain"/>
    <property type="match status" value="1"/>
</dbReference>
<gene>
    <name evidence="5" type="ORF">FKW44_000357</name>
</gene>
<dbReference type="GO" id="GO:0002098">
    <property type="term" value="P:tRNA wobble uridine modification"/>
    <property type="evidence" value="ECO:0007669"/>
    <property type="project" value="TreeGrafter"/>
</dbReference>
<evidence type="ECO:0000313" key="6">
    <source>
        <dbReference type="Proteomes" id="UP000595437"/>
    </source>
</evidence>
<sequence length="158" mass="17871">MHTLLDEHLHSPECVKLIRELTKWGCNDIYQEVRMCLRNERIEKTEINSKLARYRHQRLKKHFAEKKRGRNALGASLRSGCSTLLVTQKRSTLGAMSCNPSFGGIGKGHLLKEIDALDGISPRICDSSGIHFRVLNTRKGFAVRGPRAQIDRELYSAG</sequence>
<feature type="domain" description="MnmG N-terminal" evidence="4">
    <location>
        <begin position="74"/>
        <end position="157"/>
    </location>
</feature>
<dbReference type="InterPro" id="IPR002218">
    <property type="entry name" value="MnmG-rel"/>
</dbReference>
<dbReference type="EMBL" id="CP045890">
    <property type="protein sequence ID" value="QQP55887.1"/>
    <property type="molecule type" value="Genomic_DNA"/>
</dbReference>
<evidence type="ECO:0000259" key="4">
    <source>
        <dbReference type="Pfam" id="PF01134"/>
    </source>
</evidence>
<keyword evidence="2" id="KW-0285">Flavoprotein</keyword>
<dbReference type="InterPro" id="IPR040131">
    <property type="entry name" value="MnmG_N"/>
</dbReference>
<reference evidence="5" key="1">
    <citation type="journal article" name="Sci. Data">
        <title>Chromosome-scale genome assembly of the sea louse Caligus rogercresseyi by SMRT sequencing and Hi-C analysis.</title>
        <authorList>
            <person name="Gallardo-Escarate C."/>
            <person name="Valenzuela-Munoz V."/>
            <person name="Nunez-Acuna G."/>
            <person name="Valenzuela-Miranda D."/>
            <person name="Goncalves A.T."/>
            <person name="Escobar-Sepulveda H."/>
            <person name="Liachko I."/>
            <person name="Nelson B."/>
            <person name="Roberts S."/>
            <person name="Warren W."/>
        </authorList>
    </citation>
    <scope>NUCLEOTIDE SEQUENCE</scope>
    <source>
        <tissue evidence="5">Whole tissue</tissue>
    </source>
</reference>
<accession>A0A7T8KH72</accession>
<dbReference type="GO" id="GO:0050660">
    <property type="term" value="F:flavin adenine dinucleotide binding"/>
    <property type="evidence" value="ECO:0007669"/>
    <property type="project" value="InterPro"/>
</dbReference>
<evidence type="ECO:0000256" key="1">
    <source>
        <dbReference type="ARBA" id="ARBA00001974"/>
    </source>
</evidence>
<feature type="non-terminal residue" evidence="5">
    <location>
        <position position="158"/>
    </location>
</feature>
<name>A0A7T8KH72_CALRO</name>
<dbReference type="PANTHER" id="PTHR11806">
    <property type="entry name" value="GLUCOSE INHIBITED DIVISION PROTEIN A"/>
    <property type="match status" value="1"/>
</dbReference>
<keyword evidence="6" id="KW-1185">Reference proteome</keyword>
<organism evidence="5 6">
    <name type="scientific">Caligus rogercresseyi</name>
    <name type="common">Sea louse</name>
    <dbReference type="NCBI Taxonomy" id="217165"/>
    <lineage>
        <taxon>Eukaryota</taxon>
        <taxon>Metazoa</taxon>
        <taxon>Ecdysozoa</taxon>
        <taxon>Arthropoda</taxon>
        <taxon>Crustacea</taxon>
        <taxon>Multicrustacea</taxon>
        <taxon>Hexanauplia</taxon>
        <taxon>Copepoda</taxon>
        <taxon>Siphonostomatoida</taxon>
        <taxon>Caligidae</taxon>
        <taxon>Caligus</taxon>
    </lineage>
</organism>
<dbReference type="Proteomes" id="UP000595437">
    <property type="component" value="Chromosome 1"/>
</dbReference>
<keyword evidence="3" id="KW-0274">FAD</keyword>
<dbReference type="GO" id="GO:0030488">
    <property type="term" value="P:tRNA methylation"/>
    <property type="evidence" value="ECO:0007669"/>
    <property type="project" value="TreeGrafter"/>
</dbReference>
<dbReference type="Pfam" id="PF01134">
    <property type="entry name" value="GIDA"/>
    <property type="match status" value="1"/>
</dbReference>
<comment type="cofactor">
    <cofactor evidence="1">
        <name>FAD</name>
        <dbReference type="ChEBI" id="CHEBI:57692"/>
    </cofactor>
</comment>
<protein>
    <recommendedName>
        <fullName evidence="4">MnmG N-terminal domain-containing protein</fullName>
    </recommendedName>
</protein>
<dbReference type="OrthoDB" id="3329at2759"/>
<proteinExistence type="predicted"/>